<dbReference type="GO" id="GO:0005886">
    <property type="term" value="C:plasma membrane"/>
    <property type="evidence" value="ECO:0007669"/>
    <property type="project" value="TreeGrafter"/>
</dbReference>
<dbReference type="Gene3D" id="1.10.246.130">
    <property type="match status" value="1"/>
</dbReference>
<comment type="subcellular location">
    <subcellularLocation>
        <location evidence="6">Membrane</location>
        <topology evidence="6">Single-pass type II membrane protein</topology>
    </subcellularLocation>
</comment>
<dbReference type="InterPro" id="IPR043138">
    <property type="entry name" value="GGT_lsub"/>
</dbReference>
<keyword evidence="2" id="KW-0325">Glycoprotein</keyword>
<comment type="catalytic activity">
    <reaction evidence="6">
        <text>an S-substituted glutathione + H2O = an S-substituted L-cysteinylglycine + L-glutamate</text>
        <dbReference type="Rhea" id="RHEA:59468"/>
        <dbReference type="ChEBI" id="CHEBI:15377"/>
        <dbReference type="ChEBI" id="CHEBI:29985"/>
        <dbReference type="ChEBI" id="CHEBI:90779"/>
        <dbReference type="ChEBI" id="CHEBI:143103"/>
        <dbReference type="EC" id="3.4.19.13"/>
    </reaction>
</comment>
<dbReference type="GO" id="GO:0103068">
    <property type="term" value="F:leukotriene C4 gamma-glutamyl transferase activity"/>
    <property type="evidence" value="ECO:0007669"/>
    <property type="project" value="UniProtKB-EC"/>
</dbReference>
<feature type="binding site" evidence="5">
    <location>
        <position position="441"/>
    </location>
    <ligand>
        <name>L-glutamate</name>
        <dbReference type="ChEBI" id="CHEBI:29985"/>
    </ligand>
</feature>
<keyword evidence="6" id="KW-0378">Hydrolase</keyword>
<proteinExistence type="inferred from homology"/>
<comment type="similarity">
    <text evidence="1">Belongs to the gamma-glutamyltransferase family.</text>
</comment>
<comment type="catalytic activity">
    <reaction evidence="6">
        <text>an N-terminal (5-L-glutamyl)-[peptide] + an alpha-amino acid = 5-L-glutamyl amino acid + an N-terminal L-alpha-aminoacyl-[peptide]</text>
        <dbReference type="Rhea" id="RHEA:23904"/>
        <dbReference type="Rhea" id="RHEA-COMP:9780"/>
        <dbReference type="Rhea" id="RHEA-COMP:9795"/>
        <dbReference type="ChEBI" id="CHEBI:77644"/>
        <dbReference type="ChEBI" id="CHEBI:78597"/>
        <dbReference type="ChEBI" id="CHEBI:78599"/>
        <dbReference type="ChEBI" id="CHEBI:78608"/>
        <dbReference type="EC" id="2.3.2.2"/>
    </reaction>
</comment>
<dbReference type="InterPro" id="IPR043137">
    <property type="entry name" value="GGT_ssub_C"/>
</dbReference>
<dbReference type="GO" id="GO:0036374">
    <property type="term" value="F:glutathione hydrolase activity"/>
    <property type="evidence" value="ECO:0007669"/>
    <property type="project" value="UniProtKB-UniRule"/>
</dbReference>
<evidence type="ECO:0000256" key="4">
    <source>
        <dbReference type="PIRSR" id="PIRSR600101-1"/>
    </source>
</evidence>
<dbReference type="EMBL" id="JAUYZG010000001">
    <property type="protein sequence ID" value="KAK2915665.1"/>
    <property type="molecule type" value="Genomic_DNA"/>
</dbReference>
<gene>
    <name evidence="7" type="ORF">Q8A67_000039</name>
</gene>
<keyword evidence="8" id="KW-1185">Reference proteome</keyword>
<dbReference type="PRINTS" id="PR01210">
    <property type="entry name" value="GGTRANSPTASE"/>
</dbReference>
<dbReference type="InterPro" id="IPR000101">
    <property type="entry name" value="GGT_peptidase"/>
</dbReference>
<evidence type="ECO:0000256" key="6">
    <source>
        <dbReference type="RuleBase" id="RU368068"/>
    </source>
</evidence>
<dbReference type="Proteomes" id="UP001187343">
    <property type="component" value="Unassembled WGS sequence"/>
</dbReference>
<dbReference type="GO" id="GO:0031179">
    <property type="term" value="P:peptide modification"/>
    <property type="evidence" value="ECO:0007669"/>
    <property type="project" value="TreeGrafter"/>
</dbReference>
<protein>
    <recommendedName>
        <fullName evidence="6">Glutathione hydrolase</fullName>
        <ecNumber evidence="6">2.3.2.2</ecNumber>
        <ecNumber evidence="6">3.4.19.13</ecNumber>
    </recommendedName>
    <alternativeName>
        <fullName evidence="6">Gamma-glutamyltransferase</fullName>
    </alternativeName>
    <alternativeName>
        <fullName evidence="6">Gamma-glutamyltranspeptidase</fullName>
    </alternativeName>
</protein>
<dbReference type="AlphaFoldDB" id="A0AA88QIV1"/>
<feature type="binding site" evidence="5">
    <location>
        <begin position="417"/>
        <end position="419"/>
    </location>
    <ligand>
        <name>L-glutamate</name>
        <dbReference type="ChEBI" id="CHEBI:29985"/>
    </ligand>
</feature>
<accession>A0AA88QIV1</accession>
<dbReference type="PANTHER" id="PTHR11686:SF56">
    <property type="entry name" value="GLUTATHIONE HYDROLASE 1 PROENZYME-RELATED"/>
    <property type="match status" value="1"/>
</dbReference>
<comment type="pathway">
    <text evidence="6">Sulfur metabolism; glutathione metabolism.</text>
</comment>
<comment type="catalytic activity">
    <reaction evidence="6">
        <text>glutathione + H2O = L-cysteinylglycine + L-glutamate</text>
        <dbReference type="Rhea" id="RHEA:28807"/>
        <dbReference type="ChEBI" id="CHEBI:15377"/>
        <dbReference type="ChEBI" id="CHEBI:29985"/>
        <dbReference type="ChEBI" id="CHEBI:57925"/>
        <dbReference type="ChEBI" id="CHEBI:61694"/>
        <dbReference type="EC" id="3.4.19.13"/>
    </reaction>
</comment>
<dbReference type="PANTHER" id="PTHR11686">
    <property type="entry name" value="GAMMA GLUTAMYL TRANSPEPTIDASE"/>
    <property type="match status" value="1"/>
</dbReference>
<keyword evidence="3" id="KW-1202">Platelet aggregation activating toxin</keyword>
<dbReference type="EC" id="2.3.2.2" evidence="6"/>
<sequence length="582" mass="63693">MKKRYRILIVLIVIALALTLILALSLTLTKRSSESSSVNSCVKSTGCNSTRCYAKAAVATDAGKCSEIGRNILQSSGSAVDAAIAALLCLSVINPHSSGIGGGVVFNIYNASTGKLETIIARETAPKDASENMFGENPKKTRKEKPGLFIAVPGELRGYEMAHQKYGRLQWRELFEPSIKLAKYGFRIGKALAEAINETRHIILNDTALCEVFCSSDKTSILTENDTIKFPKLAETYEMIAKSSSSAFYSGSLTQNIVADIKDKGGRITREDLMNYTPVSNDNALNFTLGNYTFYLPDAPFGGPVLALMLNILEGYNLTNRSVSTIEMKTLTYHRMIEAFRLANAQKSELGDPHYENIAEIVKNMISVGFADNMRSTIKDDTTKQDRYDVKSVCDGHGTTHLSVIAEDGSAVAVTSSINNYFGSGVMSPSTGIIFNDQMCDFSDPKSVINGANKNNLIKPGKRPLSSKSPTIIVDKQSNQVKMVVGGAGGTNITTSTAQVILNYLFFDYNLHKAVEEPRVQVPINVTNVEEVFDEEVAKRLRLKNHTIDNKTEETSIQVVVRQKNEICAASDYRNYGYPAGY</sequence>
<feature type="binding site" evidence="5">
    <location>
        <begin position="466"/>
        <end position="467"/>
    </location>
    <ligand>
        <name>L-glutamate</name>
        <dbReference type="ChEBI" id="CHEBI:29985"/>
    </ligand>
</feature>
<feature type="binding site" evidence="5">
    <location>
        <position position="122"/>
    </location>
    <ligand>
        <name>L-glutamate</name>
        <dbReference type="ChEBI" id="CHEBI:29985"/>
    </ligand>
</feature>
<evidence type="ECO:0000256" key="1">
    <source>
        <dbReference type="ARBA" id="ARBA00009381"/>
    </source>
</evidence>
<comment type="caution">
    <text evidence="7">The sequence shown here is derived from an EMBL/GenBank/DDBJ whole genome shotgun (WGS) entry which is preliminary data.</text>
</comment>
<keyword evidence="6" id="KW-0808">Transferase</keyword>
<dbReference type="FunFam" id="1.10.246.130:FF:000002">
    <property type="entry name" value="glutathione hydrolase 1 proenzyme"/>
    <property type="match status" value="1"/>
</dbReference>
<comment type="function">
    <text evidence="6">Cleaves the gamma-glutamyl peptide bond of glutathione and glutathione conjugates.</text>
</comment>
<dbReference type="InterPro" id="IPR029055">
    <property type="entry name" value="Ntn_hydrolases_N"/>
</dbReference>
<evidence type="ECO:0000313" key="7">
    <source>
        <dbReference type="EMBL" id="KAK2915665.1"/>
    </source>
</evidence>
<dbReference type="Pfam" id="PF01019">
    <property type="entry name" value="G_glu_transpept"/>
    <property type="match status" value="1"/>
</dbReference>
<dbReference type="GO" id="GO:0050727">
    <property type="term" value="P:regulation of inflammatory response"/>
    <property type="evidence" value="ECO:0007669"/>
    <property type="project" value="TreeGrafter"/>
</dbReference>
<keyword evidence="3" id="KW-1199">Hemostasis impairing toxin</keyword>
<dbReference type="SUPFAM" id="SSF56235">
    <property type="entry name" value="N-terminal nucleophile aminohydrolases (Ntn hydrolases)"/>
    <property type="match status" value="1"/>
</dbReference>
<dbReference type="GO" id="GO:0006751">
    <property type="term" value="P:glutathione catabolic process"/>
    <property type="evidence" value="ECO:0007669"/>
    <property type="project" value="UniProtKB-UniRule"/>
</dbReference>
<keyword evidence="6" id="KW-0012">Acyltransferase</keyword>
<reference evidence="7" key="1">
    <citation type="submission" date="2023-08" db="EMBL/GenBank/DDBJ databases">
        <title>Chromosome-level Genome Assembly of mud carp (Cirrhinus molitorella).</title>
        <authorList>
            <person name="Liu H."/>
        </authorList>
    </citation>
    <scope>NUCLEOTIDE SEQUENCE</scope>
    <source>
        <strain evidence="7">Prfri</strain>
        <tissue evidence="7">Muscle</tissue>
    </source>
</reference>
<keyword evidence="3" id="KW-0800">Toxin</keyword>
<dbReference type="EC" id="3.4.19.13" evidence="6"/>
<evidence type="ECO:0000256" key="5">
    <source>
        <dbReference type="PIRSR" id="PIRSR600101-2"/>
    </source>
</evidence>
<evidence type="ECO:0000256" key="2">
    <source>
        <dbReference type="ARBA" id="ARBA00023180"/>
    </source>
</evidence>
<evidence type="ECO:0000313" key="8">
    <source>
        <dbReference type="Proteomes" id="UP001187343"/>
    </source>
</evidence>
<dbReference type="FunFam" id="3.60.20.40:FF:000001">
    <property type="entry name" value="Gamma-glutamyltranspeptidase 1"/>
    <property type="match status" value="1"/>
</dbReference>
<dbReference type="GO" id="GO:0002682">
    <property type="term" value="P:regulation of immune system process"/>
    <property type="evidence" value="ECO:0007669"/>
    <property type="project" value="TreeGrafter"/>
</dbReference>
<dbReference type="Gene3D" id="3.60.20.40">
    <property type="match status" value="1"/>
</dbReference>
<name>A0AA88QIV1_9TELE</name>
<evidence type="ECO:0000256" key="3">
    <source>
        <dbReference type="ARBA" id="ARBA00084097"/>
    </source>
</evidence>
<organism evidence="7 8">
    <name type="scientific">Cirrhinus molitorella</name>
    <name type="common">mud carp</name>
    <dbReference type="NCBI Taxonomy" id="172907"/>
    <lineage>
        <taxon>Eukaryota</taxon>
        <taxon>Metazoa</taxon>
        <taxon>Chordata</taxon>
        <taxon>Craniata</taxon>
        <taxon>Vertebrata</taxon>
        <taxon>Euteleostomi</taxon>
        <taxon>Actinopterygii</taxon>
        <taxon>Neopterygii</taxon>
        <taxon>Teleostei</taxon>
        <taxon>Ostariophysi</taxon>
        <taxon>Cypriniformes</taxon>
        <taxon>Cyprinidae</taxon>
        <taxon>Labeoninae</taxon>
        <taxon>Labeonini</taxon>
        <taxon>Cirrhinus</taxon>
    </lineage>
</organism>
<feature type="binding site" evidence="5">
    <location>
        <position position="490"/>
    </location>
    <ligand>
        <name>L-glutamate</name>
        <dbReference type="ChEBI" id="CHEBI:29985"/>
    </ligand>
</feature>
<feature type="active site" description="Nucleophile" evidence="4">
    <location>
        <position position="399"/>
    </location>
</feature>